<keyword evidence="3 9" id="KW-0689">Ribosomal protein</keyword>
<name>A0A5C3F5Y9_9BASI</name>
<dbReference type="Proteomes" id="UP000323386">
    <property type="component" value="Unassembled WGS sequence"/>
</dbReference>
<sequence>MPRRLPNQVPQTVSRLLDAGFLKRPPAWYEAVTNHPPAPTPPRHAIARPNDDLPLSLRTKPPRSHPASGSKPKALAAPAAASAAPKKASAPSPAARFHQRDVNNSKKKLRAQGPKLAPKPIIYDEDRLRRQFFRDHPWEAYRPKTLVEMTDKVGTESRVNGDPRKLTSYGRNPSVEDFIACTLAAHRNGGLSLSQAYHNTLSSFYAIKAEQEHARRYAILEAKYYGADLGRSETQRGFEKEDKALESWAAWASGDLQAASADDPRAAIEAQLAKAPRVKRTDETFTAGERYLEAAQAFREGKLDLSALGIGPSASTPLSALASAPSADAAAAHDQSNGVDFLGLRQTAIRSGEVGPDEAEALAATIEEPSASDVASPQDDQRFRKRVGTRGQRI</sequence>
<feature type="compositionally biased region" description="Basic residues" evidence="8">
    <location>
        <begin position="383"/>
        <end position="394"/>
    </location>
</feature>
<organism evidence="9 10">
    <name type="scientific">Pseudozyma flocculosa</name>
    <dbReference type="NCBI Taxonomy" id="84751"/>
    <lineage>
        <taxon>Eukaryota</taxon>
        <taxon>Fungi</taxon>
        <taxon>Dikarya</taxon>
        <taxon>Basidiomycota</taxon>
        <taxon>Ustilaginomycotina</taxon>
        <taxon>Ustilaginomycetes</taxon>
        <taxon>Ustilaginales</taxon>
        <taxon>Ustilaginaceae</taxon>
        <taxon>Pseudozyma</taxon>
    </lineage>
</organism>
<reference evidence="9 10" key="1">
    <citation type="submission" date="2018-03" db="EMBL/GenBank/DDBJ databases">
        <authorList>
            <person name="Guldener U."/>
        </authorList>
    </citation>
    <scope>NUCLEOTIDE SEQUENCE [LARGE SCALE GENOMIC DNA]</scope>
    <source>
        <strain evidence="9 10">DAOM196992</strain>
    </source>
</reference>
<protein>
    <recommendedName>
        <fullName evidence="6">Small ribosomal subunit protein mS23</fullName>
    </recommendedName>
    <alternativeName>
        <fullName evidence="7">37S ribosomal protein S25, mitochondrial</fullName>
    </alternativeName>
</protein>
<evidence type="ECO:0000256" key="3">
    <source>
        <dbReference type="ARBA" id="ARBA00022980"/>
    </source>
</evidence>
<feature type="region of interest" description="Disordered" evidence="8">
    <location>
        <begin position="30"/>
        <end position="117"/>
    </location>
</feature>
<keyword evidence="5" id="KW-0687">Ribonucleoprotein</keyword>
<dbReference type="GO" id="GO:0003735">
    <property type="term" value="F:structural constituent of ribosome"/>
    <property type="evidence" value="ECO:0007669"/>
    <property type="project" value="InterPro"/>
</dbReference>
<evidence type="ECO:0000313" key="9">
    <source>
        <dbReference type="EMBL" id="SPO39802.1"/>
    </source>
</evidence>
<evidence type="ECO:0000256" key="1">
    <source>
        <dbReference type="ARBA" id="ARBA00004173"/>
    </source>
</evidence>
<feature type="region of interest" description="Disordered" evidence="8">
    <location>
        <begin position="366"/>
        <end position="394"/>
    </location>
</feature>
<dbReference type="Pfam" id="PF13741">
    <property type="entry name" value="MRP-S25"/>
    <property type="match status" value="1"/>
</dbReference>
<evidence type="ECO:0000256" key="4">
    <source>
        <dbReference type="ARBA" id="ARBA00023128"/>
    </source>
</evidence>
<comment type="similarity">
    <text evidence="2">Belongs to the mitochondrion-specific ribosomal protein mS23 family.</text>
</comment>
<dbReference type="PANTHER" id="PTHR37799">
    <property type="entry name" value="37S RIBOSOMAL PROTEIN S25, MITOCHONDRIAL"/>
    <property type="match status" value="1"/>
</dbReference>
<feature type="compositionally biased region" description="Low complexity" evidence="8">
    <location>
        <begin position="66"/>
        <end position="95"/>
    </location>
</feature>
<accession>A0A5C3F5Y9</accession>
<proteinExistence type="inferred from homology"/>
<evidence type="ECO:0000256" key="2">
    <source>
        <dbReference type="ARBA" id="ARBA00009864"/>
    </source>
</evidence>
<evidence type="ECO:0000256" key="7">
    <source>
        <dbReference type="ARBA" id="ARBA00035421"/>
    </source>
</evidence>
<comment type="subcellular location">
    <subcellularLocation>
        <location evidence="1">Mitochondrion</location>
    </subcellularLocation>
</comment>
<dbReference type="GO" id="GO:0005763">
    <property type="term" value="C:mitochondrial small ribosomal subunit"/>
    <property type="evidence" value="ECO:0007669"/>
    <property type="project" value="InterPro"/>
</dbReference>
<gene>
    <name evidence="9" type="ORF">PSFLO_05283</name>
</gene>
<dbReference type="InterPro" id="IPR016939">
    <property type="entry name" value="Ribosomal_mS23_fun"/>
</dbReference>
<dbReference type="AlphaFoldDB" id="A0A5C3F5Y9"/>
<evidence type="ECO:0000256" key="8">
    <source>
        <dbReference type="SAM" id="MobiDB-lite"/>
    </source>
</evidence>
<dbReference type="PANTHER" id="PTHR37799:SF1">
    <property type="entry name" value="SMALL RIBOSOMAL SUBUNIT PROTEIN MS23"/>
    <property type="match status" value="1"/>
</dbReference>
<evidence type="ECO:0000313" key="10">
    <source>
        <dbReference type="Proteomes" id="UP000323386"/>
    </source>
</evidence>
<dbReference type="OrthoDB" id="5542239at2759"/>
<keyword evidence="4" id="KW-0496">Mitochondrion</keyword>
<dbReference type="EMBL" id="OOIP01000016">
    <property type="protein sequence ID" value="SPO39802.1"/>
    <property type="molecule type" value="Genomic_DNA"/>
</dbReference>
<keyword evidence="10" id="KW-1185">Reference proteome</keyword>
<evidence type="ECO:0000256" key="6">
    <source>
        <dbReference type="ARBA" id="ARBA00035137"/>
    </source>
</evidence>
<evidence type="ECO:0000256" key="5">
    <source>
        <dbReference type="ARBA" id="ARBA00023274"/>
    </source>
</evidence>